<protein>
    <submittedName>
        <fullName evidence="2">Uncharacterized protein</fullName>
    </submittedName>
</protein>
<name>A0A914LJM5_MELIC</name>
<dbReference type="Proteomes" id="UP000887563">
    <property type="component" value="Unplaced"/>
</dbReference>
<accession>A0A914LJM5</accession>
<sequence>MIKVIPTEKVDQSFEVDKDFVLDYLKEFGHLPKETGAKEENITEELEYGIKALFIRSASLFLEQQLRNYQEFRDTGTPWGTCSITFPCSRNRLLLEQQFRRPSNAELFYYRKPVQE</sequence>
<reference evidence="2" key="1">
    <citation type="submission" date="2022-11" db="UniProtKB">
        <authorList>
            <consortium name="WormBaseParasite"/>
        </authorList>
    </citation>
    <scope>IDENTIFICATION</scope>
</reference>
<dbReference type="WBParaSite" id="Minc3s00471g12907">
    <property type="protein sequence ID" value="Minc3s00471g12907"/>
    <property type="gene ID" value="Minc3s00471g12907"/>
</dbReference>
<evidence type="ECO:0000313" key="1">
    <source>
        <dbReference type="Proteomes" id="UP000887563"/>
    </source>
</evidence>
<evidence type="ECO:0000313" key="2">
    <source>
        <dbReference type="WBParaSite" id="Minc3s00471g12907"/>
    </source>
</evidence>
<dbReference type="AlphaFoldDB" id="A0A914LJM5"/>
<organism evidence="1 2">
    <name type="scientific">Meloidogyne incognita</name>
    <name type="common">Southern root-knot nematode worm</name>
    <name type="synonym">Oxyuris incognita</name>
    <dbReference type="NCBI Taxonomy" id="6306"/>
    <lineage>
        <taxon>Eukaryota</taxon>
        <taxon>Metazoa</taxon>
        <taxon>Ecdysozoa</taxon>
        <taxon>Nematoda</taxon>
        <taxon>Chromadorea</taxon>
        <taxon>Rhabditida</taxon>
        <taxon>Tylenchina</taxon>
        <taxon>Tylenchomorpha</taxon>
        <taxon>Tylenchoidea</taxon>
        <taxon>Meloidogynidae</taxon>
        <taxon>Meloidogyninae</taxon>
        <taxon>Meloidogyne</taxon>
        <taxon>Meloidogyne incognita group</taxon>
    </lineage>
</organism>
<proteinExistence type="predicted"/>
<keyword evidence="1" id="KW-1185">Reference proteome</keyword>